<accession>A0A8I0NX70</accession>
<dbReference type="GeneID" id="86826086"/>
<dbReference type="RefSeq" id="WP_159392205.1">
    <property type="nucleotide sequence ID" value="NZ_JADBGF010000001.1"/>
</dbReference>
<comment type="caution">
    <text evidence="1">The sequence shown here is derived from an EMBL/GenBank/DDBJ whole genome shotgun (WGS) entry which is preliminary data.</text>
</comment>
<evidence type="ECO:0000313" key="2">
    <source>
        <dbReference type="Proteomes" id="UP000629287"/>
    </source>
</evidence>
<gene>
    <name evidence="1" type="ORF">H4687_001490</name>
</gene>
<proteinExistence type="predicted"/>
<dbReference type="EMBL" id="JADBGF010000001">
    <property type="protein sequence ID" value="MBE1595361.1"/>
    <property type="molecule type" value="Genomic_DNA"/>
</dbReference>
<dbReference type="OrthoDB" id="3467339at2"/>
<evidence type="ECO:0000313" key="1">
    <source>
        <dbReference type="EMBL" id="MBE1595361.1"/>
    </source>
</evidence>
<sequence>MNPTGVVEDAYGRRIAGSDHREARARSGHNPLLPLIDAGAAEVGILAVLAREQRLVVAADLLSFRHLAERSAAEEPDSAPFFAMLAEGEAVAAQALGVYAEACGVDADRSAAYEPLPGCRAHPSYVARLALDAAPVDVVLALSVNFASWGGYCATSHDVPAGAYRREGYGAWANRPLEGR</sequence>
<keyword evidence="2" id="KW-1185">Reference proteome</keyword>
<organism evidence="1 2">
    <name type="scientific">Streptomyces stelliscabiei</name>
    <dbReference type="NCBI Taxonomy" id="146820"/>
    <lineage>
        <taxon>Bacteria</taxon>
        <taxon>Bacillati</taxon>
        <taxon>Actinomycetota</taxon>
        <taxon>Actinomycetes</taxon>
        <taxon>Kitasatosporales</taxon>
        <taxon>Streptomycetaceae</taxon>
        <taxon>Streptomyces</taxon>
    </lineage>
</organism>
<reference evidence="1 2" key="1">
    <citation type="submission" date="2020-10" db="EMBL/GenBank/DDBJ databases">
        <title>Sequencing the genomes of 1000 actinobacteria strains.</title>
        <authorList>
            <person name="Klenk H.-P."/>
        </authorList>
    </citation>
    <scope>NUCLEOTIDE SEQUENCE [LARGE SCALE GENOMIC DNA]</scope>
    <source>
        <strain evidence="1 2">DSM 41803</strain>
    </source>
</reference>
<dbReference type="Proteomes" id="UP000629287">
    <property type="component" value="Unassembled WGS sequence"/>
</dbReference>
<dbReference type="AlphaFoldDB" id="A0A8I0NX70"/>
<dbReference type="SUPFAM" id="SSF48613">
    <property type="entry name" value="Heme oxygenase-like"/>
    <property type="match status" value="1"/>
</dbReference>
<name>A0A8I0NX70_9ACTN</name>
<dbReference type="InterPro" id="IPR016084">
    <property type="entry name" value="Haem_Oase-like_multi-hlx"/>
</dbReference>
<protein>
    <submittedName>
        <fullName evidence="1">Uncharacterized protein</fullName>
    </submittedName>
</protein>